<dbReference type="AlphaFoldDB" id="A0A918MGZ1"/>
<organism evidence="1 2">
    <name type="scientific">Arenibacter certesii</name>
    <dbReference type="NCBI Taxonomy" id="228955"/>
    <lineage>
        <taxon>Bacteria</taxon>
        <taxon>Pseudomonadati</taxon>
        <taxon>Bacteroidota</taxon>
        <taxon>Flavobacteriia</taxon>
        <taxon>Flavobacteriales</taxon>
        <taxon>Flavobacteriaceae</taxon>
        <taxon>Arenibacter</taxon>
    </lineage>
</organism>
<keyword evidence="2" id="KW-1185">Reference proteome</keyword>
<accession>A0A918MGZ1</accession>
<proteinExistence type="predicted"/>
<evidence type="ECO:0000313" key="1">
    <source>
        <dbReference type="EMBL" id="GGW24418.1"/>
    </source>
</evidence>
<protein>
    <submittedName>
        <fullName evidence="1">Uncharacterized protein</fullName>
    </submittedName>
</protein>
<dbReference type="EMBL" id="BMWP01000003">
    <property type="protein sequence ID" value="GGW24418.1"/>
    <property type="molecule type" value="Genomic_DNA"/>
</dbReference>
<reference evidence="1" key="1">
    <citation type="journal article" date="2014" name="Int. J. Syst. Evol. Microbiol.">
        <title>Complete genome sequence of Corynebacterium casei LMG S-19264T (=DSM 44701T), isolated from a smear-ripened cheese.</title>
        <authorList>
            <consortium name="US DOE Joint Genome Institute (JGI-PGF)"/>
            <person name="Walter F."/>
            <person name="Albersmeier A."/>
            <person name="Kalinowski J."/>
            <person name="Ruckert C."/>
        </authorList>
    </citation>
    <scope>NUCLEOTIDE SEQUENCE</scope>
    <source>
        <strain evidence="1">KCTC 12113</strain>
    </source>
</reference>
<sequence length="165" mass="18462">MINDHMSVLCVSEKKSELKFKTIDMKAKLNFTKPMLNLLIAVFLLTASSKLIAQEKKSTDLKDFKVIVEKTENGIKMQSVKGSAWLDLSFSINNDRPQAIDEYGMTELDKISSDKDANLADFLFTVSKTENGIVLKGIEGTAWTDLSFSLPENGKQEIDQYGMVN</sequence>
<comment type="caution">
    <text evidence="1">The sequence shown here is derived from an EMBL/GenBank/DDBJ whole genome shotgun (WGS) entry which is preliminary data.</text>
</comment>
<reference evidence="1" key="2">
    <citation type="submission" date="2020-09" db="EMBL/GenBank/DDBJ databases">
        <authorList>
            <person name="Sun Q."/>
            <person name="Kim S."/>
        </authorList>
    </citation>
    <scope>NUCLEOTIDE SEQUENCE</scope>
    <source>
        <strain evidence="1">KCTC 12113</strain>
    </source>
</reference>
<evidence type="ECO:0000313" key="2">
    <source>
        <dbReference type="Proteomes" id="UP000634668"/>
    </source>
</evidence>
<dbReference type="Proteomes" id="UP000634668">
    <property type="component" value="Unassembled WGS sequence"/>
</dbReference>
<gene>
    <name evidence="1" type="ORF">GCM10007383_06090</name>
</gene>
<name>A0A918MGZ1_9FLAO</name>